<evidence type="ECO:0000256" key="1">
    <source>
        <dbReference type="SAM" id="MobiDB-lite"/>
    </source>
</evidence>
<feature type="region of interest" description="Disordered" evidence="1">
    <location>
        <begin position="493"/>
        <end position="605"/>
    </location>
</feature>
<feature type="compositionally biased region" description="Basic residues" evidence="1">
    <location>
        <begin position="536"/>
        <end position="545"/>
    </location>
</feature>
<feature type="region of interest" description="Disordered" evidence="1">
    <location>
        <begin position="124"/>
        <end position="154"/>
    </location>
</feature>
<feature type="region of interest" description="Disordered" evidence="1">
    <location>
        <begin position="757"/>
        <end position="784"/>
    </location>
</feature>
<feature type="compositionally biased region" description="Polar residues" evidence="1">
    <location>
        <begin position="124"/>
        <end position="134"/>
    </location>
</feature>
<dbReference type="OrthoDB" id="267202at2759"/>
<dbReference type="VEuPathDB" id="TriTrypDB:LtaPh_2915700"/>
<dbReference type="EMBL" id="BLBS01000041">
    <property type="protein sequence ID" value="GET90429.1"/>
    <property type="molecule type" value="Genomic_DNA"/>
</dbReference>
<gene>
    <name evidence="2" type="ORF">LtaPh_2915700</name>
</gene>
<proteinExistence type="predicted"/>
<dbReference type="AlphaFoldDB" id="A0A640KSH4"/>
<keyword evidence="3" id="KW-1185">Reference proteome</keyword>
<feature type="compositionally biased region" description="Polar residues" evidence="1">
    <location>
        <begin position="512"/>
        <end position="525"/>
    </location>
</feature>
<feature type="compositionally biased region" description="Polar residues" evidence="1">
    <location>
        <begin position="806"/>
        <end position="815"/>
    </location>
</feature>
<comment type="caution">
    <text evidence="2">The sequence shown here is derived from an EMBL/GenBank/DDBJ whole genome shotgun (WGS) entry which is preliminary data.</text>
</comment>
<feature type="compositionally biased region" description="Polar residues" evidence="1">
    <location>
        <begin position="235"/>
        <end position="250"/>
    </location>
</feature>
<dbReference type="Proteomes" id="UP000419144">
    <property type="component" value="Unassembled WGS sequence"/>
</dbReference>
<accession>A0A640KSH4</accession>
<sequence length="1259" mass="134123">MYSRKAQRSTSPEKGNCICPPLHLYSGHHQKKPCENGAHHPSFQDTGNRSHDMVSNVMYEVCNPTPSSLPFPLSKPLETPSSAILTHKRMLSLSQSLNASVSIRTASRTSAIPVKDRSINSLHSHAPASQQQRQHPLPTFRETERSLSSRKTSDTCLLRRPHRMPHDVEDAMNAPLPHCYTALQARKQASPVETTDSENISVPVPTSEAALMSILPVDATLTADATDGRVPAENPSFSTLRMPHQKQTGPQALHNRNDMDRSSTKCVARQQKAQSPSITALRPEMVTSHVTQAHAATRRGPAFEPHPPLTPVPFSSRHPTVVEVLRRQKPAPSTHASASHSGALDDLGHFTLPGTLSKTSPIPAADSGASEGNHLLGTLNPHPPAGLRPLAVEEVSGGCDSGLELLSSCPPSQPHSSLSCIISTTDTTEGKSRIGSCVRVSDTDHLPQSNNERLSIPSSTCCLNASRNMLEILPFIDPFAGCVRMPSARVRASTTRSRSRHTRSGIADLLTSFGTPAGTTSSSDSVLEHCAAGPQSRRRTRKRSSTLKPFPTHGNGCASTAPTHVADTSHTLDTATPPLVSLNSTTEEKEHEALEQPPSCGSKNTYNAPALTTPCLPRHSAANTLAMEAPMNDCDVAQSGSAAVVAVCAQSKLIEDQQRKQLCGSSTLQNRRYSEVGGILESAESLAAATDTVASTLSATTPSFTCTASPQDTATPTRLGSCTSLSVSVMTLEESVLAVAPEVVPVAVVTMFSPLSRTTPTSEEPINTASNHQSSPLSPERQQANSFLRSASALSIRSSSLGRSSQGTTAASGYNSHGGRGHHGPKPLSFVRVPPLVCSAQALSLCSLTASGVHGWEEEGTVDAPLDVCATTMSSLLRKTESQLRTEDSSVFGGSNLLWMMPRSECAAGVGGILRSRNSFCASHLGLSSRAKRPCSSSLKRTPPPPGPQATATNFLSNVSFQRTIFVNPSARSLVGVIESDAASLAATTTITTTAGNSIAHSKAHALLPLVGQSSVYQDEEAEGRRDVMIGFAVAQDTTIATQKGHEEIQPSRIRAMGAMLEHPDAPPFAKAAIKRLHVGCFHQLRQTQSHDTDSPPGLLDSGRDDAAAEVPVIVTTTASIHSCLCMRHSCMTKPQTSNASAAGAEDLHCSAQFSETPLHEQARIEQSSASLVPHLCHECCQLGDVHEYSKEQQRTATILLESVKAIQSPRWDTLGSRDVVNASRPTVSCLRATEVQLPKVLPVKRRKTQFSVKRLLGL</sequence>
<evidence type="ECO:0000313" key="2">
    <source>
        <dbReference type="EMBL" id="GET90429.1"/>
    </source>
</evidence>
<feature type="region of interest" description="Disordered" evidence="1">
    <location>
        <begin position="354"/>
        <end position="374"/>
    </location>
</feature>
<reference evidence="2" key="1">
    <citation type="submission" date="2019-11" db="EMBL/GenBank/DDBJ databases">
        <title>Leishmania tarentolae CDS.</title>
        <authorList>
            <person name="Goto Y."/>
            <person name="Yamagishi J."/>
        </authorList>
    </citation>
    <scope>NUCLEOTIDE SEQUENCE [LARGE SCALE GENOMIC DNA]</scope>
    <source>
        <strain evidence="2">Parrot Tar II</strain>
    </source>
</reference>
<feature type="compositionally biased region" description="Polar residues" evidence="1">
    <location>
        <begin position="557"/>
        <end position="574"/>
    </location>
</feature>
<feature type="compositionally biased region" description="Basic and acidic residues" evidence="1">
    <location>
        <begin position="141"/>
        <end position="153"/>
    </location>
</feature>
<protein>
    <submittedName>
        <fullName evidence="2">Uncharacterized protein</fullName>
    </submittedName>
</protein>
<evidence type="ECO:0000313" key="3">
    <source>
        <dbReference type="Proteomes" id="UP000419144"/>
    </source>
</evidence>
<feature type="region of interest" description="Disordered" evidence="1">
    <location>
        <begin position="234"/>
        <end position="263"/>
    </location>
</feature>
<organism evidence="2 3">
    <name type="scientific">Leishmania tarentolae</name>
    <name type="common">Sauroleishmania tarentolae</name>
    <dbReference type="NCBI Taxonomy" id="5689"/>
    <lineage>
        <taxon>Eukaryota</taxon>
        <taxon>Discoba</taxon>
        <taxon>Euglenozoa</taxon>
        <taxon>Kinetoplastea</taxon>
        <taxon>Metakinetoplastina</taxon>
        <taxon>Trypanosomatida</taxon>
        <taxon>Trypanosomatidae</taxon>
        <taxon>Leishmaniinae</taxon>
        <taxon>Leishmania</taxon>
        <taxon>lizard Leishmania</taxon>
    </lineage>
</organism>
<name>A0A640KSH4_LEITA</name>
<feature type="region of interest" description="Disordered" evidence="1">
    <location>
        <begin position="798"/>
        <end position="826"/>
    </location>
</feature>